<evidence type="ECO:0000313" key="2">
    <source>
        <dbReference type="EMBL" id="MCC3268071.1"/>
    </source>
</evidence>
<keyword evidence="1" id="KW-0472">Membrane</keyword>
<accession>A0A9X1LYV2</accession>
<evidence type="ECO:0000313" key="3">
    <source>
        <dbReference type="Proteomes" id="UP001139264"/>
    </source>
</evidence>
<sequence length="146" mass="16156">MNTELPADPQDPQIATPDQARRLLSSIPKRPERQFAASDHVSTAATVACSLAAGLIALSGHPWWAIIPTLCALITSHRWIASRLSRPNEPRLKLTIAISAFTVWLLIPVWRGITHGETIPFPEAFLFAGLAPASWLTFYIILLIRR</sequence>
<feature type="transmembrane region" description="Helical" evidence="1">
    <location>
        <begin position="92"/>
        <end position="113"/>
    </location>
</feature>
<dbReference type="EMBL" id="JAJFZP010000003">
    <property type="protein sequence ID" value="MCC3268071.1"/>
    <property type="molecule type" value="Genomic_DNA"/>
</dbReference>
<proteinExistence type="predicted"/>
<gene>
    <name evidence="2" type="ORF">LJ751_01680</name>
</gene>
<comment type="caution">
    <text evidence="2">The sequence shown here is derived from an EMBL/GenBank/DDBJ whole genome shotgun (WGS) entry which is preliminary data.</text>
</comment>
<organism evidence="2 3">
    <name type="scientific">Arthrobacter gengyunqii</name>
    <dbReference type="NCBI Taxonomy" id="2886940"/>
    <lineage>
        <taxon>Bacteria</taxon>
        <taxon>Bacillati</taxon>
        <taxon>Actinomycetota</taxon>
        <taxon>Actinomycetes</taxon>
        <taxon>Micrococcales</taxon>
        <taxon>Micrococcaceae</taxon>
        <taxon>Arthrobacter</taxon>
    </lineage>
</organism>
<keyword evidence="1" id="KW-1133">Transmembrane helix</keyword>
<dbReference type="RefSeq" id="WP_227906535.1">
    <property type="nucleotide sequence ID" value="NZ_CP095461.1"/>
</dbReference>
<feature type="transmembrane region" description="Helical" evidence="1">
    <location>
        <begin position="63"/>
        <end position="80"/>
    </location>
</feature>
<keyword evidence="1" id="KW-0812">Transmembrane</keyword>
<name>A0A9X1LYV2_9MICC</name>
<evidence type="ECO:0000256" key="1">
    <source>
        <dbReference type="SAM" id="Phobius"/>
    </source>
</evidence>
<dbReference type="Proteomes" id="UP001139264">
    <property type="component" value="Unassembled WGS sequence"/>
</dbReference>
<protein>
    <submittedName>
        <fullName evidence="2">Uncharacterized protein</fullName>
    </submittedName>
</protein>
<reference evidence="2" key="1">
    <citation type="submission" date="2021-10" db="EMBL/GenBank/DDBJ databases">
        <title>Novel species in genus Arthrobacter.</title>
        <authorList>
            <person name="Liu Y."/>
        </authorList>
    </citation>
    <scope>NUCLEOTIDE SEQUENCE</scope>
    <source>
        <strain evidence="2">Zg-Y809</strain>
    </source>
</reference>
<feature type="transmembrane region" description="Helical" evidence="1">
    <location>
        <begin position="125"/>
        <end position="144"/>
    </location>
</feature>
<dbReference type="AlphaFoldDB" id="A0A9X1LYV2"/>